<dbReference type="GO" id="GO:0000398">
    <property type="term" value="P:mRNA splicing, via spliceosome"/>
    <property type="evidence" value="ECO:0007669"/>
    <property type="project" value="TreeGrafter"/>
</dbReference>
<dbReference type="InterPro" id="IPR006768">
    <property type="entry name" value="Cwf19-like_C_dom-1"/>
</dbReference>
<dbReference type="Pfam" id="PF04677">
    <property type="entry name" value="CwfJ_C_1"/>
    <property type="match status" value="1"/>
</dbReference>
<organism evidence="2 3">
    <name type="scientific">Malassezia arunalokei</name>
    <dbReference type="NCBI Taxonomy" id="1514897"/>
    <lineage>
        <taxon>Eukaryota</taxon>
        <taxon>Fungi</taxon>
        <taxon>Dikarya</taxon>
        <taxon>Basidiomycota</taxon>
        <taxon>Ustilaginomycotina</taxon>
        <taxon>Malasseziomycetes</taxon>
        <taxon>Malasseziales</taxon>
        <taxon>Malasseziaceae</taxon>
        <taxon>Malassezia</taxon>
    </lineage>
</organism>
<keyword evidence="3" id="KW-1185">Reference proteome</keyword>
<dbReference type="GO" id="GO:0071014">
    <property type="term" value="C:post-mRNA release spliceosomal complex"/>
    <property type="evidence" value="ECO:0007669"/>
    <property type="project" value="TreeGrafter"/>
</dbReference>
<accession>A0AAJ5Z280</accession>
<sequence length="614" mass="68411">MTARKVLFLGPPRGRVRAMLEKTLLIHEKHGPFAAAFIVGDVFSPEEEPGEDERALLDGSLHMPMPTYFFHGTSMPSYLASHIHAKCPDHCGTACIAPNLYYLGSAGVTLIQDWRVAFCGGVWAVDADPMRWRKPTGTDDTMPDTWSTWDALDSSAASEAALQSLLRHPSLALGEACAPEPPRDPESLQQVRAWQYAKGAFEFQQEQDVQALGKRRAIDFLLTNAWPRGVDMLSDVPLDESIRASGLAPIARLAEACRPRYHIAHVQQSIASTDGVFWEREPYENWPFVKMPPPTIPSITRFVSLAHAANSSKQRWFLALQVMPSDELLASSDTHHYAPTHTTPAPLWQERPAQVMPPKRAPIEDFPAPRRKRRQRGREPIEPSSCWFCLSNPAVEKHLIVSIGTECYLALPKGQLPVSSDASALVPGGGHVLIVPIAHTPSLYASEAATSSGALRAEMAQWKRALAECYASFEAVPVTWEIVRRASRVAHAHVQVVPLARDLQADYTAYVREAAEREGWRWESEDVAAAWTSDCTQDRSDYFYMTIGDIRLLLLLDGERFNMQFARETLATFLGMPERADWHTCVQNPEIESAERDEFKDVLTEFAAHVVSGV</sequence>
<evidence type="ECO:0000313" key="2">
    <source>
        <dbReference type="EMBL" id="WFD14584.1"/>
    </source>
</evidence>
<dbReference type="Proteomes" id="UP001217582">
    <property type="component" value="Chromosome 1"/>
</dbReference>
<dbReference type="PANTHER" id="PTHR12072">
    <property type="entry name" value="CWF19, CELL CYCLE CONTROL PROTEIN"/>
    <property type="match status" value="1"/>
</dbReference>
<proteinExistence type="predicted"/>
<dbReference type="PANTHER" id="PTHR12072:SF4">
    <property type="entry name" value="CWF19-LIKE PROTEIN 1"/>
    <property type="match status" value="1"/>
</dbReference>
<name>A0AAJ5Z280_9BASI</name>
<feature type="domain" description="Cwf19-like C-terminal" evidence="1">
    <location>
        <begin position="377"/>
        <end position="504"/>
    </location>
</feature>
<dbReference type="AlphaFoldDB" id="A0AAJ5Z280"/>
<protein>
    <recommendedName>
        <fullName evidence="1">Cwf19-like C-terminal domain-containing protein</fullName>
    </recommendedName>
</protein>
<dbReference type="GO" id="GO:0061632">
    <property type="term" value="F:RNA lariat debranching enzyme activator activity"/>
    <property type="evidence" value="ECO:0007669"/>
    <property type="project" value="TreeGrafter"/>
</dbReference>
<dbReference type="InterPro" id="IPR040194">
    <property type="entry name" value="Cwf19-like"/>
</dbReference>
<evidence type="ECO:0000259" key="1">
    <source>
        <dbReference type="Pfam" id="PF04677"/>
    </source>
</evidence>
<evidence type="ECO:0000313" key="3">
    <source>
        <dbReference type="Proteomes" id="UP001217582"/>
    </source>
</evidence>
<reference evidence="2 3" key="1">
    <citation type="submission" date="2023-03" db="EMBL/GenBank/DDBJ databases">
        <title>Mating type loci evolution in Malassezia.</title>
        <authorList>
            <person name="Coelho M.A."/>
        </authorList>
    </citation>
    <scope>NUCLEOTIDE SEQUENCE [LARGE SCALE GENOMIC DNA]</scope>
    <source>
        <strain evidence="2 3">CBS 13387</strain>
    </source>
</reference>
<dbReference type="EMBL" id="CP119916">
    <property type="protein sequence ID" value="WFD14584.1"/>
    <property type="molecule type" value="Genomic_DNA"/>
</dbReference>
<gene>
    <name evidence="2" type="ORF">MARU1_000590</name>
</gene>
<dbReference type="Gene3D" id="3.30.428.10">
    <property type="entry name" value="HIT-like"/>
    <property type="match status" value="1"/>
</dbReference>
<dbReference type="SUPFAM" id="SSF54197">
    <property type="entry name" value="HIT-like"/>
    <property type="match status" value="1"/>
</dbReference>
<dbReference type="InterPro" id="IPR036265">
    <property type="entry name" value="HIT-like_sf"/>
</dbReference>